<accession>A0AAD0M7B2</accession>
<reference evidence="1 2" key="1">
    <citation type="journal article" date="2011" name="PLoS Pathog.">
        <title>Dynamic evolution of pathogenicity revealed by sequencing and comparative genomics of 19 Pseudomonas syringae isolates.</title>
        <authorList>
            <person name="Baltrus D.A."/>
            <person name="Nishimura M.T."/>
            <person name="Romanchuk A."/>
            <person name="Chang J.H."/>
            <person name="Mukhtar M.S."/>
            <person name="Cherkis K."/>
            <person name="Roach J."/>
            <person name="Grant S.R."/>
            <person name="Jones C.D."/>
            <person name="Dangl J.L."/>
        </authorList>
    </citation>
    <scope>NUCLEOTIDE SEQUENCE [LARGE SCALE GENOMIC DNA]</scope>
    <source>
        <strain evidence="1 2">M301315</strain>
    </source>
</reference>
<keyword evidence="1" id="KW-0614">Plasmid</keyword>
<gene>
    <name evidence="1" type="ORF">PLA107_029955</name>
</gene>
<evidence type="ECO:0000313" key="2">
    <source>
        <dbReference type="Proteomes" id="UP000006426"/>
    </source>
</evidence>
<organism evidence="1 2">
    <name type="scientific">Pseudomonas amygdali pv. lachrymans str. M301315</name>
    <dbReference type="NCBI Taxonomy" id="629260"/>
    <lineage>
        <taxon>Bacteria</taxon>
        <taxon>Pseudomonadati</taxon>
        <taxon>Pseudomonadota</taxon>
        <taxon>Gammaproteobacteria</taxon>
        <taxon>Pseudomonadales</taxon>
        <taxon>Pseudomonadaceae</taxon>
        <taxon>Pseudomonas</taxon>
        <taxon>Pseudomonas amygdali</taxon>
    </lineage>
</organism>
<dbReference type="EMBL" id="CP031226">
    <property type="protein sequence ID" value="AXH59453.1"/>
    <property type="molecule type" value="Genomic_DNA"/>
</dbReference>
<name>A0AAD0M7B2_PSEAV</name>
<sequence length="90" mass="9828">MPIIENPTEFVGQCEETGKLRCGLLTPLLDLDDKPFTGSRTGTHIHIKGSRGSEVYYVASTVVIAALEQGAQFWVGNLEGSEEAWLVDFS</sequence>
<protein>
    <submittedName>
        <fullName evidence="1">Uncharacterized protein</fullName>
    </submittedName>
</protein>
<geneLocation type="plasmid" evidence="2">
    <name>pmppla107</name>
</geneLocation>
<evidence type="ECO:0000313" key="1">
    <source>
        <dbReference type="EMBL" id="AXH59453.1"/>
    </source>
</evidence>
<dbReference type="AlphaFoldDB" id="A0AAD0M7B2"/>
<proteinExistence type="predicted"/>
<dbReference type="Proteomes" id="UP000006426">
    <property type="component" value="Plasmid pmppla107"/>
</dbReference>